<dbReference type="Gene3D" id="3.30.160.170">
    <property type="entry name" value="FlaG-like"/>
    <property type="match status" value="1"/>
</dbReference>
<accession>A0ABQ2QVQ9</accession>
<name>A0ABQ2QVQ9_9GAMM</name>
<dbReference type="Proteomes" id="UP000654004">
    <property type="component" value="Unassembled WGS sequence"/>
</dbReference>
<organism evidence="1 2">
    <name type="scientific">Shewanella ulleungensis</name>
    <dbReference type="NCBI Taxonomy" id="2282699"/>
    <lineage>
        <taxon>Bacteria</taxon>
        <taxon>Pseudomonadati</taxon>
        <taxon>Pseudomonadota</taxon>
        <taxon>Gammaproteobacteria</taxon>
        <taxon>Alteromonadales</taxon>
        <taxon>Shewanellaceae</taxon>
        <taxon>Shewanella</taxon>
    </lineage>
</organism>
<sequence length="142" mass="15451">MDVNVTASNSNLHKEGLTHSVNRPVDRQVGNQFDKQPSVVNAAVSSDGIQKAADSVRTTEQVNATTQVDAEELNKAVNDITESMSMMQKGLAFKVDEDLGIQVVKVIDVTTGELIRQMPNEEALEIAKKLNEVTGLLMKTEV</sequence>
<keyword evidence="2" id="KW-1185">Reference proteome</keyword>
<comment type="caution">
    <text evidence="1">The sequence shown here is derived from an EMBL/GenBank/DDBJ whole genome shotgun (WGS) entry which is preliminary data.</text>
</comment>
<dbReference type="SUPFAM" id="SSF160214">
    <property type="entry name" value="FlaG-like"/>
    <property type="match status" value="1"/>
</dbReference>
<evidence type="ECO:0000313" key="1">
    <source>
        <dbReference type="EMBL" id="GGP99949.1"/>
    </source>
</evidence>
<dbReference type="EMBL" id="BMQW01000014">
    <property type="protein sequence ID" value="GGP99949.1"/>
    <property type="molecule type" value="Genomic_DNA"/>
</dbReference>
<dbReference type="Pfam" id="PF03646">
    <property type="entry name" value="FlaG"/>
    <property type="match status" value="1"/>
</dbReference>
<evidence type="ECO:0000313" key="2">
    <source>
        <dbReference type="Proteomes" id="UP000654004"/>
    </source>
</evidence>
<dbReference type="InterPro" id="IPR035924">
    <property type="entry name" value="FlaG-like_sf"/>
</dbReference>
<dbReference type="RefSeq" id="WP_188958927.1">
    <property type="nucleotide sequence ID" value="NZ_BMQW01000014.1"/>
</dbReference>
<reference evidence="2" key="1">
    <citation type="journal article" date="2019" name="Int. J. Syst. Evol. Microbiol.">
        <title>The Global Catalogue of Microorganisms (GCM) 10K type strain sequencing project: providing services to taxonomists for standard genome sequencing and annotation.</title>
        <authorList>
            <consortium name="The Broad Institute Genomics Platform"/>
            <consortium name="The Broad Institute Genome Sequencing Center for Infectious Disease"/>
            <person name="Wu L."/>
            <person name="Ma J."/>
        </authorList>
    </citation>
    <scope>NUCLEOTIDE SEQUENCE [LARGE SCALE GENOMIC DNA]</scope>
    <source>
        <strain evidence="2">JCM 32305</strain>
    </source>
</reference>
<proteinExistence type="predicted"/>
<keyword evidence="1" id="KW-0282">Flagellum</keyword>
<keyword evidence="1" id="KW-0966">Cell projection</keyword>
<dbReference type="PANTHER" id="PTHR37166">
    <property type="entry name" value="PROTEIN FLAG"/>
    <property type="match status" value="1"/>
</dbReference>
<dbReference type="InterPro" id="IPR005186">
    <property type="entry name" value="FlaG"/>
</dbReference>
<gene>
    <name evidence="1" type="primary">flaG</name>
    <name evidence="1" type="ORF">GCM10009410_37200</name>
</gene>
<dbReference type="PANTHER" id="PTHR37166:SF1">
    <property type="entry name" value="PROTEIN FLAG"/>
    <property type="match status" value="1"/>
</dbReference>
<protein>
    <submittedName>
        <fullName evidence="1">Flagella locus protein FlaG</fullName>
    </submittedName>
</protein>
<keyword evidence="1" id="KW-0969">Cilium</keyword>